<keyword evidence="2" id="KW-1185">Reference proteome</keyword>
<dbReference type="EMBL" id="JAWZYT010001165">
    <property type="protein sequence ID" value="KAK4314972.1"/>
    <property type="molecule type" value="Genomic_DNA"/>
</dbReference>
<organism evidence="1 2">
    <name type="scientific">Petrolisthes manimaculis</name>
    <dbReference type="NCBI Taxonomy" id="1843537"/>
    <lineage>
        <taxon>Eukaryota</taxon>
        <taxon>Metazoa</taxon>
        <taxon>Ecdysozoa</taxon>
        <taxon>Arthropoda</taxon>
        <taxon>Crustacea</taxon>
        <taxon>Multicrustacea</taxon>
        <taxon>Malacostraca</taxon>
        <taxon>Eumalacostraca</taxon>
        <taxon>Eucarida</taxon>
        <taxon>Decapoda</taxon>
        <taxon>Pleocyemata</taxon>
        <taxon>Anomura</taxon>
        <taxon>Galatheoidea</taxon>
        <taxon>Porcellanidae</taxon>
        <taxon>Petrolisthes</taxon>
    </lineage>
</organism>
<comment type="caution">
    <text evidence="1">The sequence shown here is derived from an EMBL/GenBank/DDBJ whole genome shotgun (WGS) entry which is preliminary data.</text>
</comment>
<evidence type="ECO:0000313" key="1">
    <source>
        <dbReference type="EMBL" id="KAK4314972.1"/>
    </source>
</evidence>
<dbReference type="AlphaFoldDB" id="A0AAE1U9A9"/>
<name>A0AAE1U9A9_9EUCA</name>
<protein>
    <submittedName>
        <fullName evidence="1">Uncharacterized protein</fullName>
    </submittedName>
</protein>
<accession>A0AAE1U9A9</accession>
<proteinExistence type="predicted"/>
<gene>
    <name evidence="1" type="ORF">Pmani_013782</name>
</gene>
<sequence length="88" mass="9975">MIVAQAAVTESESWERTSGGRRVVVILNFLRLDVIRWALKVNFKDGKPQGRVVRGEGWSTEIRDGGGSVGDVLRFRHGEGRERQRQVR</sequence>
<reference evidence="1" key="1">
    <citation type="submission" date="2023-11" db="EMBL/GenBank/DDBJ databases">
        <title>Genome assemblies of two species of porcelain crab, Petrolisthes cinctipes and Petrolisthes manimaculis (Anomura: Porcellanidae).</title>
        <authorList>
            <person name="Angst P."/>
        </authorList>
    </citation>
    <scope>NUCLEOTIDE SEQUENCE</scope>
    <source>
        <strain evidence="1">PB745_02</strain>
        <tissue evidence="1">Gill</tissue>
    </source>
</reference>
<dbReference type="Proteomes" id="UP001292094">
    <property type="component" value="Unassembled WGS sequence"/>
</dbReference>
<evidence type="ECO:0000313" key="2">
    <source>
        <dbReference type="Proteomes" id="UP001292094"/>
    </source>
</evidence>